<dbReference type="RefSeq" id="XP_001444130.1">
    <property type="nucleotide sequence ID" value="XM_001444093.1"/>
</dbReference>
<sequence length="133" mass="15164">MLRHKYKAQHICVNSIIISVASRYSKDQYIAVANKLFRNKGYSVSNDVSIITMYIISSASSTMIMSLRKYKSEATNQVLILLLIVDILSALEIKSLWIFIINVSKEYRKGLESNLGRQKANYNSHDEHIAYTG</sequence>
<gene>
    <name evidence="2" type="ORF">GSPATT00012285001</name>
</gene>
<name>A0D116_PARTE</name>
<dbReference type="EMBL" id="CT868241">
    <property type="protein sequence ID" value="CAK76733.1"/>
    <property type="molecule type" value="Genomic_DNA"/>
</dbReference>
<organism evidence="2 3">
    <name type="scientific">Paramecium tetraurelia</name>
    <dbReference type="NCBI Taxonomy" id="5888"/>
    <lineage>
        <taxon>Eukaryota</taxon>
        <taxon>Sar</taxon>
        <taxon>Alveolata</taxon>
        <taxon>Ciliophora</taxon>
        <taxon>Intramacronucleata</taxon>
        <taxon>Oligohymenophorea</taxon>
        <taxon>Peniculida</taxon>
        <taxon>Parameciidae</taxon>
        <taxon>Paramecium</taxon>
    </lineage>
</organism>
<accession>A0D116</accession>
<dbReference type="HOGENOM" id="CLU_1910711_0_0_1"/>
<dbReference type="GeneID" id="5029914"/>
<evidence type="ECO:0000313" key="2">
    <source>
        <dbReference type="EMBL" id="CAK76733.1"/>
    </source>
</evidence>
<feature type="transmembrane region" description="Helical" evidence="1">
    <location>
        <begin position="79"/>
        <end position="101"/>
    </location>
</feature>
<evidence type="ECO:0000313" key="3">
    <source>
        <dbReference type="Proteomes" id="UP000000600"/>
    </source>
</evidence>
<dbReference type="Proteomes" id="UP000000600">
    <property type="component" value="Unassembled WGS sequence"/>
</dbReference>
<feature type="transmembrane region" description="Helical" evidence="1">
    <location>
        <begin position="48"/>
        <end position="67"/>
    </location>
</feature>
<keyword evidence="1" id="KW-0472">Membrane</keyword>
<evidence type="ECO:0008006" key="4">
    <source>
        <dbReference type="Google" id="ProtNLM"/>
    </source>
</evidence>
<dbReference type="KEGG" id="ptm:GSPATT00012285001"/>
<dbReference type="InParanoid" id="A0D116"/>
<keyword evidence="1" id="KW-1133">Transmembrane helix</keyword>
<protein>
    <recommendedName>
        <fullName evidence="4">G-protein coupled receptors family 1 profile domain-containing protein</fullName>
    </recommendedName>
</protein>
<keyword evidence="3" id="KW-1185">Reference proteome</keyword>
<proteinExistence type="predicted"/>
<evidence type="ECO:0000256" key="1">
    <source>
        <dbReference type="SAM" id="Phobius"/>
    </source>
</evidence>
<keyword evidence="1" id="KW-0812">Transmembrane</keyword>
<dbReference type="AlphaFoldDB" id="A0D116"/>
<reference evidence="2 3" key="1">
    <citation type="journal article" date="2006" name="Nature">
        <title>Global trends of whole-genome duplications revealed by the ciliate Paramecium tetraurelia.</title>
        <authorList>
            <consortium name="Genoscope"/>
            <person name="Aury J.-M."/>
            <person name="Jaillon O."/>
            <person name="Duret L."/>
            <person name="Noel B."/>
            <person name="Jubin C."/>
            <person name="Porcel B.M."/>
            <person name="Segurens B."/>
            <person name="Daubin V."/>
            <person name="Anthouard V."/>
            <person name="Aiach N."/>
            <person name="Arnaiz O."/>
            <person name="Billaut A."/>
            <person name="Beisson J."/>
            <person name="Blanc I."/>
            <person name="Bouhouche K."/>
            <person name="Camara F."/>
            <person name="Duharcourt S."/>
            <person name="Guigo R."/>
            <person name="Gogendeau D."/>
            <person name="Katinka M."/>
            <person name="Keller A.-M."/>
            <person name="Kissmehl R."/>
            <person name="Klotz C."/>
            <person name="Koll F."/>
            <person name="Le Moue A."/>
            <person name="Lepere C."/>
            <person name="Malinsky S."/>
            <person name="Nowacki M."/>
            <person name="Nowak J.K."/>
            <person name="Plattner H."/>
            <person name="Poulain J."/>
            <person name="Ruiz F."/>
            <person name="Serrano V."/>
            <person name="Zagulski M."/>
            <person name="Dessen P."/>
            <person name="Betermier M."/>
            <person name="Weissenbach J."/>
            <person name="Scarpelli C."/>
            <person name="Schachter V."/>
            <person name="Sperling L."/>
            <person name="Meyer E."/>
            <person name="Cohen J."/>
            <person name="Wincker P."/>
        </authorList>
    </citation>
    <scope>NUCLEOTIDE SEQUENCE [LARGE SCALE GENOMIC DNA]</scope>
    <source>
        <strain evidence="2 3">Stock d4-2</strain>
    </source>
</reference>